<dbReference type="Ensembl" id="ENSOMYT00000049672.2">
    <property type="protein sequence ID" value="ENSOMYP00000045635.2"/>
    <property type="gene ID" value="ENSOMYG00000020872.2"/>
</dbReference>
<feature type="compositionally biased region" description="Pro residues" evidence="9">
    <location>
        <begin position="66"/>
        <end position="75"/>
    </location>
</feature>
<feature type="region of interest" description="Disordered" evidence="9">
    <location>
        <begin position="609"/>
        <end position="638"/>
    </location>
</feature>
<reference evidence="12" key="3">
    <citation type="submission" date="2025-09" db="UniProtKB">
        <authorList>
            <consortium name="Ensembl"/>
        </authorList>
    </citation>
    <scope>IDENTIFICATION</scope>
</reference>
<feature type="transmembrane region" description="Helical" evidence="10">
    <location>
        <begin position="458"/>
        <end position="479"/>
    </location>
</feature>
<feature type="transmembrane region" description="Helical" evidence="10">
    <location>
        <begin position="433"/>
        <end position="451"/>
    </location>
</feature>
<evidence type="ECO:0000256" key="4">
    <source>
        <dbReference type="ARBA" id="ARBA00022824"/>
    </source>
</evidence>
<dbReference type="OrthoDB" id="26740at2759"/>
<comment type="subcellular location">
    <subcellularLocation>
        <location evidence="1">Endoplasmic reticulum membrane</location>
    </subcellularLocation>
</comment>
<feature type="compositionally biased region" description="Low complexity" evidence="9">
    <location>
        <begin position="188"/>
        <end position="208"/>
    </location>
</feature>
<dbReference type="PANTHER" id="PTHR13466">
    <property type="entry name" value="TEX2 PROTEIN-RELATED"/>
    <property type="match status" value="1"/>
</dbReference>
<keyword evidence="6" id="KW-0445">Lipid transport</keyword>
<feature type="compositionally biased region" description="Acidic residues" evidence="9">
    <location>
        <begin position="47"/>
        <end position="58"/>
    </location>
</feature>
<dbReference type="KEGG" id="omy:110485973"/>
<proteinExistence type="predicted"/>
<feature type="region of interest" description="Disordered" evidence="9">
    <location>
        <begin position="909"/>
        <end position="945"/>
    </location>
</feature>
<feature type="region of interest" description="Disordered" evidence="9">
    <location>
        <begin position="668"/>
        <end position="717"/>
    </location>
</feature>
<feature type="compositionally biased region" description="Polar residues" evidence="9">
    <location>
        <begin position="311"/>
        <end position="326"/>
    </location>
</feature>
<evidence type="ECO:0000256" key="9">
    <source>
        <dbReference type="SAM" id="MobiDB-lite"/>
    </source>
</evidence>
<keyword evidence="13" id="KW-1185">Reference proteome</keyword>
<feature type="compositionally biased region" description="Basic and acidic residues" evidence="9">
    <location>
        <begin position="609"/>
        <end position="624"/>
    </location>
</feature>
<reference evidence="12" key="1">
    <citation type="submission" date="2020-07" db="EMBL/GenBank/DDBJ databases">
        <title>A long reads based de novo assembly of the rainbow trout Arlee double haploid line genome.</title>
        <authorList>
            <person name="Gao G."/>
            <person name="Palti Y."/>
        </authorList>
    </citation>
    <scope>NUCLEOTIDE SEQUENCE [LARGE SCALE GENOMIC DNA]</scope>
</reference>
<keyword evidence="3 10" id="KW-0812">Transmembrane</keyword>
<evidence type="ECO:0000256" key="2">
    <source>
        <dbReference type="ARBA" id="ARBA00022448"/>
    </source>
</evidence>
<feature type="compositionally biased region" description="Low complexity" evidence="9">
    <location>
        <begin position="118"/>
        <end position="142"/>
    </location>
</feature>
<feature type="compositionally biased region" description="Pro residues" evidence="9">
    <location>
        <begin position="14"/>
        <end position="25"/>
    </location>
</feature>
<keyword evidence="2" id="KW-0813">Transport</keyword>
<evidence type="ECO:0000256" key="5">
    <source>
        <dbReference type="ARBA" id="ARBA00022989"/>
    </source>
</evidence>
<evidence type="ECO:0000259" key="11">
    <source>
        <dbReference type="PROSITE" id="PS51847"/>
    </source>
</evidence>
<evidence type="ECO:0000256" key="8">
    <source>
        <dbReference type="ARBA" id="ARBA00023136"/>
    </source>
</evidence>
<name>A0A8C7R3X7_ONCMY</name>
<dbReference type="PROSITE" id="PS51847">
    <property type="entry name" value="SMP"/>
    <property type="match status" value="1"/>
</dbReference>
<feature type="region of interest" description="Disordered" evidence="9">
    <location>
        <begin position="311"/>
        <end position="363"/>
    </location>
</feature>
<gene>
    <name evidence="12" type="primary">LOC110485973</name>
</gene>
<keyword evidence="8 10" id="KW-0472">Membrane</keyword>
<dbReference type="GO" id="GO:0008289">
    <property type="term" value="F:lipid binding"/>
    <property type="evidence" value="ECO:0007669"/>
    <property type="project" value="UniProtKB-KW"/>
</dbReference>
<dbReference type="CDD" id="cd21675">
    <property type="entry name" value="SMP_TEX2"/>
    <property type="match status" value="1"/>
</dbReference>
<dbReference type="GO" id="GO:0006869">
    <property type="term" value="P:lipid transport"/>
    <property type="evidence" value="ECO:0007669"/>
    <property type="project" value="UniProtKB-KW"/>
</dbReference>
<feature type="region of interest" description="Disordered" evidence="9">
    <location>
        <begin position="394"/>
        <end position="427"/>
    </location>
</feature>
<dbReference type="AlphaFoldDB" id="A0A8C7R3X7"/>
<evidence type="ECO:0000313" key="12">
    <source>
        <dbReference type="Ensembl" id="ENSOMYP00000045635.2"/>
    </source>
</evidence>
<evidence type="ECO:0000256" key="6">
    <source>
        <dbReference type="ARBA" id="ARBA00023055"/>
    </source>
</evidence>
<feature type="compositionally biased region" description="Acidic residues" evidence="9">
    <location>
        <begin position="911"/>
        <end position="928"/>
    </location>
</feature>
<evidence type="ECO:0000256" key="10">
    <source>
        <dbReference type="SAM" id="Phobius"/>
    </source>
</evidence>
<feature type="compositionally biased region" description="Low complexity" evidence="9">
    <location>
        <begin position="689"/>
        <end position="698"/>
    </location>
</feature>
<keyword evidence="4" id="KW-0256">Endoplasmic reticulum</keyword>
<evidence type="ECO:0000313" key="13">
    <source>
        <dbReference type="Proteomes" id="UP000694395"/>
    </source>
</evidence>
<evidence type="ECO:0000256" key="1">
    <source>
        <dbReference type="ARBA" id="ARBA00004586"/>
    </source>
</evidence>
<feature type="region of interest" description="Disordered" evidence="9">
    <location>
        <begin position="1072"/>
        <end position="1102"/>
    </location>
</feature>
<dbReference type="InterPro" id="IPR031468">
    <property type="entry name" value="SMP_LBD"/>
</dbReference>
<accession>A0A8C7R3X7</accession>
<keyword evidence="5 10" id="KW-1133">Transmembrane helix</keyword>
<dbReference type="Proteomes" id="UP000694395">
    <property type="component" value="Chromosome 13"/>
</dbReference>
<dbReference type="RefSeq" id="XP_021412919.2">
    <property type="nucleotide sequence ID" value="XM_021557244.2"/>
</dbReference>
<feature type="compositionally biased region" description="Polar residues" evidence="9">
    <location>
        <begin position="108"/>
        <end position="117"/>
    </location>
</feature>
<keyword evidence="7" id="KW-0446">Lipid-binding</keyword>
<organism evidence="12 13">
    <name type="scientific">Oncorhynchus mykiss</name>
    <name type="common">Rainbow trout</name>
    <name type="synonym">Salmo gairdneri</name>
    <dbReference type="NCBI Taxonomy" id="8022"/>
    <lineage>
        <taxon>Eukaryota</taxon>
        <taxon>Metazoa</taxon>
        <taxon>Chordata</taxon>
        <taxon>Craniata</taxon>
        <taxon>Vertebrata</taxon>
        <taxon>Euteleostomi</taxon>
        <taxon>Actinopterygii</taxon>
        <taxon>Neopterygii</taxon>
        <taxon>Teleostei</taxon>
        <taxon>Protacanthopterygii</taxon>
        <taxon>Salmoniformes</taxon>
        <taxon>Salmonidae</taxon>
        <taxon>Salmoninae</taxon>
        <taxon>Oncorhynchus</taxon>
    </lineage>
</organism>
<feature type="region of interest" description="Disordered" evidence="9">
    <location>
        <begin position="1"/>
        <end position="78"/>
    </location>
</feature>
<feature type="region of interest" description="Disordered" evidence="9">
    <location>
        <begin position="754"/>
        <end position="774"/>
    </location>
</feature>
<feature type="region of interest" description="Disordered" evidence="9">
    <location>
        <begin position="187"/>
        <end position="208"/>
    </location>
</feature>
<feature type="compositionally biased region" description="Low complexity" evidence="9">
    <location>
        <begin position="625"/>
        <end position="634"/>
    </location>
</feature>
<evidence type="ECO:0000256" key="3">
    <source>
        <dbReference type="ARBA" id="ARBA00022692"/>
    </source>
</evidence>
<feature type="domain" description="SMP-LTD" evidence="11">
    <location>
        <begin position="785"/>
        <end position="1063"/>
    </location>
</feature>
<dbReference type="GeneID" id="110485973"/>
<dbReference type="GeneTree" id="ENSGT00390000000463"/>
<sequence length="1102" mass="119943">MASCHSSHADTAEAPPPSASRPPAMPKLHVQGSLSRKSITIHFSPLGEEEEKEEEEELYGAVVSSPLPPAGPIKDPPGIVTALEASEDLILDGAGLDSEAQAAVLPMLSSTGPQSTITSTLPSELKSSSPSPATTSKSTSSKSSDKPFFSLVKSLSSDIIEPSENVSISPAAPTSVRHCHPMKTLVKSLSSDTSQESPPSSSSSPYRLSDSRLNLHLFKQFTQSRAPVGVVAGADSKTAPSSTLTSPDSRNFFKASVEASIEDTKRRFSEAIYEPLQLFNKIMEDKSGGIGSSAFRSKALSSSASELTCLASLNNGQPESNNNNYSIKEEETGDDWESEGTGNGASSPNPTSDTRSPKMSSASLSLDNCSMSALAKLEDEDFCILSSEDFEDIEGDYGDTTDDTCSQVRLPPSGSPELCSDDKSEGEVPPPSIPHYTLIIITALVYGYFVLPLPTYVGGMLLGVGLGFMLAIAVVWLAGPKPSGNRTRHPRHQGKLRNMAQLGIKEPSIFKGWMNEIVNYDPETYHATLTHSVYVRLEGSILRLSTPNRNIARRATHNEPKPDVTYISQKIYDLTDSKIYLVPQSLARKRVWNKKYPIRIELAKQDDFMSKAEGDHSETTHERTTATGEATVGTEEAKRSGGPELTLYLFGRTGREKEEWHRRILLASKPPKTGMKRVTGLQGSKTALSSHSRSSSRSSLDEVLASQPRTRDSTAGIPAKTKSLLDYSVYMATLVPPETGTATATATATPIAATSPVVQSPQSSPGSGKKLQSSSSFDPVVLLGEEEPVAWVNSAIGRVAWDFLGEPYWADVVSKKIQMKLSKIRLPYFMNELTLTELDMGVATPRILGASKPSVDHQGLWFDLEISYSGSFLMTLETKMNLIRLGKDGDCMRFRDISKDGYRPRTYCLADSDEESSSAGSSDEEDTSEVTNDVPGAEGHMGGRQPSKIMRFVDKIAKSKYFQKATETEFIKKKMEEVSNTPLLLTVEVQELRGTLAVNIPPPPTDRIWYGFRSPPHLELKARPKLGEREVTLAHVTDWIEKKLDQEFQKIFVMPNMDDLWLTIMHSAMDPRSFGTPSTSTADTTQRETEPSETEGGATHGI</sequence>
<dbReference type="PANTHER" id="PTHR13466:SF2">
    <property type="entry name" value="TESTIS-EXPRESSED PROTEIN 2"/>
    <property type="match status" value="1"/>
</dbReference>
<feature type="compositionally biased region" description="Polar residues" evidence="9">
    <location>
        <begin position="1075"/>
        <end position="1084"/>
    </location>
</feature>
<feature type="compositionally biased region" description="Low complexity" evidence="9">
    <location>
        <begin position="754"/>
        <end position="768"/>
    </location>
</feature>
<protein>
    <recommendedName>
        <fullName evidence="11">SMP-LTD domain-containing protein</fullName>
    </recommendedName>
</protein>
<reference evidence="12" key="2">
    <citation type="submission" date="2025-08" db="UniProtKB">
        <authorList>
            <consortium name="Ensembl"/>
        </authorList>
    </citation>
    <scope>IDENTIFICATION</scope>
</reference>
<dbReference type="GO" id="GO:0005789">
    <property type="term" value="C:endoplasmic reticulum membrane"/>
    <property type="evidence" value="ECO:0007669"/>
    <property type="project" value="UniProtKB-SubCell"/>
</dbReference>
<feature type="compositionally biased region" description="Polar residues" evidence="9">
    <location>
        <begin position="344"/>
        <end position="363"/>
    </location>
</feature>
<feature type="region of interest" description="Disordered" evidence="9">
    <location>
        <begin position="105"/>
        <end position="147"/>
    </location>
</feature>
<evidence type="ECO:0000256" key="7">
    <source>
        <dbReference type="ARBA" id="ARBA00023121"/>
    </source>
</evidence>